<organism evidence="3 4">
    <name type="scientific">Lacihabitans soyangensis</name>
    <dbReference type="NCBI Taxonomy" id="869394"/>
    <lineage>
        <taxon>Bacteria</taxon>
        <taxon>Pseudomonadati</taxon>
        <taxon>Bacteroidota</taxon>
        <taxon>Cytophagia</taxon>
        <taxon>Cytophagales</taxon>
        <taxon>Leadbetterellaceae</taxon>
        <taxon>Lacihabitans</taxon>
    </lineage>
</organism>
<dbReference type="AlphaFoldDB" id="A0AAE3H6L7"/>
<name>A0AAE3H6L7_9BACT</name>
<protein>
    <submittedName>
        <fullName evidence="3">Uncharacterized protein</fullName>
    </submittedName>
</protein>
<evidence type="ECO:0000313" key="3">
    <source>
        <dbReference type="EMBL" id="MCP9764941.1"/>
    </source>
</evidence>
<keyword evidence="2" id="KW-0812">Transmembrane</keyword>
<feature type="transmembrane region" description="Helical" evidence="2">
    <location>
        <begin position="188"/>
        <end position="208"/>
    </location>
</feature>
<evidence type="ECO:0000313" key="4">
    <source>
        <dbReference type="Proteomes" id="UP001204144"/>
    </source>
</evidence>
<gene>
    <name evidence="3" type="ORF">EGI31_18555</name>
</gene>
<reference evidence="3 4" key="1">
    <citation type="submission" date="2018-11" db="EMBL/GenBank/DDBJ databases">
        <title>Novel bacteria species description.</title>
        <authorList>
            <person name="Han J.-H."/>
        </authorList>
    </citation>
    <scope>NUCLEOTIDE SEQUENCE [LARGE SCALE GENOMIC DNA]</scope>
    <source>
        <strain evidence="3 4">KCTC23259</strain>
    </source>
</reference>
<feature type="region of interest" description="Disordered" evidence="1">
    <location>
        <begin position="149"/>
        <end position="168"/>
    </location>
</feature>
<evidence type="ECO:0000256" key="2">
    <source>
        <dbReference type="SAM" id="Phobius"/>
    </source>
</evidence>
<feature type="compositionally biased region" description="Polar residues" evidence="1">
    <location>
        <begin position="149"/>
        <end position="159"/>
    </location>
</feature>
<keyword evidence="2" id="KW-1133">Transmembrane helix</keyword>
<comment type="caution">
    <text evidence="3">The sequence shown here is derived from an EMBL/GenBank/DDBJ whole genome shotgun (WGS) entry which is preliminary data.</text>
</comment>
<evidence type="ECO:0000256" key="1">
    <source>
        <dbReference type="SAM" id="MobiDB-lite"/>
    </source>
</evidence>
<sequence length="209" mass="24087">MEWEVYVEKDLPRRNLKVWVESRGDNADERLNWFFKDGWLANEVRKIDNVMSDGLVPMFAGPLTMMQEVIGKVAEEYPSNLFVKRDEYDRLFQEKWELEQWKNAEIKKWEERFDKALDGVLRAPQPECRTTPVGELNFSPIMATLESTGDASAPLSNQEKSGRPRPTIDEPTAFVDTFSFGWLDSVQMLFGAIVAFGIILVVGVAFGWW</sequence>
<proteinExistence type="predicted"/>
<accession>A0AAE3H6L7</accession>
<dbReference type="Proteomes" id="UP001204144">
    <property type="component" value="Unassembled WGS sequence"/>
</dbReference>
<keyword evidence="2" id="KW-0472">Membrane</keyword>
<keyword evidence="4" id="KW-1185">Reference proteome</keyword>
<dbReference type="EMBL" id="RJUF01000178">
    <property type="protein sequence ID" value="MCP9764941.1"/>
    <property type="molecule type" value="Genomic_DNA"/>
</dbReference>